<comment type="caution">
    <text evidence="1">The sequence shown here is derived from an EMBL/GenBank/DDBJ whole genome shotgun (WGS) entry which is preliminary data.</text>
</comment>
<proteinExistence type="predicted"/>
<dbReference type="Proteomes" id="UP001549143">
    <property type="component" value="Unassembled WGS sequence"/>
</dbReference>
<reference evidence="1 2" key="1">
    <citation type="submission" date="2024-06" db="EMBL/GenBank/DDBJ databases">
        <title>Genomic Encyclopedia of Type Strains, Phase IV (KMG-IV): sequencing the most valuable type-strain genomes for metagenomic binning, comparative biology and taxonomic classification.</title>
        <authorList>
            <person name="Goeker M."/>
        </authorList>
    </citation>
    <scope>NUCLEOTIDE SEQUENCE [LARGE SCALE GENOMIC DNA]</scope>
    <source>
        <strain evidence="1 2">DSM 19730</strain>
    </source>
</reference>
<gene>
    <name evidence="1" type="ORF">ABID44_003708</name>
</gene>
<name>A0ABV2KQK8_9HYPH</name>
<dbReference type="EMBL" id="JBEPMN010000026">
    <property type="protein sequence ID" value="MET3663352.1"/>
    <property type="molecule type" value="Genomic_DNA"/>
</dbReference>
<dbReference type="RefSeq" id="WP_354153139.1">
    <property type="nucleotide sequence ID" value="NZ_JBEPMN010000026.1"/>
</dbReference>
<sequence>MELVTRFEAATRSTADLHGLLKMAFVACASAPPCSQERRDALTSIRTIEFELARRSPCP</sequence>
<accession>A0ABV2KQK8</accession>
<keyword evidence="2" id="KW-1185">Reference proteome</keyword>
<evidence type="ECO:0000313" key="2">
    <source>
        <dbReference type="Proteomes" id="UP001549143"/>
    </source>
</evidence>
<protein>
    <submittedName>
        <fullName evidence="1">Uncharacterized protein</fullName>
    </submittedName>
</protein>
<evidence type="ECO:0000313" key="1">
    <source>
        <dbReference type="EMBL" id="MET3663352.1"/>
    </source>
</evidence>
<organism evidence="1 2">
    <name type="scientific">Aquamicrobium ahrensii</name>
    <dbReference type="NCBI Taxonomy" id="469551"/>
    <lineage>
        <taxon>Bacteria</taxon>
        <taxon>Pseudomonadati</taxon>
        <taxon>Pseudomonadota</taxon>
        <taxon>Alphaproteobacteria</taxon>
        <taxon>Hyphomicrobiales</taxon>
        <taxon>Phyllobacteriaceae</taxon>
        <taxon>Aquamicrobium</taxon>
    </lineage>
</organism>